<feature type="region of interest" description="Disordered" evidence="1">
    <location>
        <begin position="1"/>
        <end position="45"/>
    </location>
</feature>
<gene>
    <name evidence="2" type="ORF">TIFTF001_055032</name>
    <name evidence="3" type="ORF">TIFTF001_055035</name>
</gene>
<evidence type="ECO:0000313" key="4">
    <source>
        <dbReference type="Proteomes" id="UP001187192"/>
    </source>
</evidence>
<name>A0AA88JJ48_FICCA</name>
<comment type="caution">
    <text evidence="3">The sequence shown here is derived from an EMBL/GenBank/DDBJ whole genome shotgun (WGS) entry which is preliminary data.</text>
</comment>
<dbReference type="Proteomes" id="UP001187192">
    <property type="component" value="Unassembled WGS sequence"/>
</dbReference>
<reference evidence="3" key="1">
    <citation type="submission" date="2023-07" db="EMBL/GenBank/DDBJ databases">
        <title>draft genome sequence of fig (Ficus carica).</title>
        <authorList>
            <person name="Takahashi T."/>
            <person name="Nishimura K."/>
        </authorList>
    </citation>
    <scope>NUCLEOTIDE SEQUENCE</scope>
</reference>
<keyword evidence="4" id="KW-1185">Reference proteome</keyword>
<evidence type="ECO:0000256" key="1">
    <source>
        <dbReference type="SAM" id="MobiDB-lite"/>
    </source>
</evidence>
<sequence length="81" mass="9647">MRQKHGAEQSFSKPSWSHGKYGKNTERNRVSENLHGSRSFHDGYRKPSWKIMLPRRFSITFVESCNFHDSHRKPSWKTMLP</sequence>
<protein>
    <submittedName>
        <fullName evidence="3">Uncharacterized protein</fullName>
    </submittedName>
</protein>
<feature type="compositionally biased region" description="Basic and acidic residues" evidence="1">
    <location>
        <begin position="23"/>
        <end position="32"/>
    </location>
</feature>
<dbReference type="AlphaFoldDB" id="A0AA88JJ48"/>
<dbReference type="EMBL" id="BTGU01016205">
    <property type="protein sequence ID" value="GMN74706.1"/>
    <property type="molecule type" value="Genomic_DNA"/>
</dbReference>
<proteinExistence type="predicted"/>
<organism evidence="3 4">
    <name type="scientific">Ficus carica</name>
    <name type="common">Common fig</name>
    <dbReference type="NCBI Taxonomy" id="3494"/>
    <lineage>
        <taxon>Eukaryota</taxon>
        <taxon>Viridiplantae</taxon>
        <taxon>Streptophyta</taxon>
        <taxon>Embryophyta</taxon>
        <taxon>Tracheophyta</taxon>
        <taxon>Spermatophyta</taxon>
        <taxon>Magnoliopsida</taxon>
        <taxon>eudicotyledons</taxon>
        <taxon>Gunneridae</taxon>
        <taxon>Pentapetalae</taxon>
        <taxon>rosids</taxon>
        <taxon>fabids</taxon>
        <taxon>Rosales</taxon>
        <taxon>Moraceae</taxon>
        <taxon>Ficeae</taxon>
        <taxon>Ficus</taxon>
    </lineage>
</organism>
<evidence type="ECO:0000313" key="2">
    <source>
        <dbReference type="EMBL" id="GMN74696.1"/>
    </source>
</evidence>
<dbReference type="EMBL" id="BTGU01016203">
    <property type="protein sequence ID" value="GMN74696.1"/>
    <property type="molecule type" value="Genomic_DNA"/>
</dbReference>
<accession>A0AA88JJ48</accession>
<evidence type="ECO:0000313" key="3">
    <source>
        <dbReference type="EMBL" id="GMN74706.1"/>
    </source>
</evidence>